<dbReference type="PANTHER" id="PTHR30096">
    <property type="entry name" value="4,5-DOPA DIOXYGENASE EXTRADIOL-LIKE PROTEIN"/>
    <property type="match status" value="1"/>
</dbReference>
<dbReference type="GO" id="GO:0008270">
    <property type="term" value="F:zinc ion binding"/>
    <property type="evidence" value="ECO:0007669"/>
    <property type="project" value="InterPro"/>
</dbReference>
<name>A0A8A3PEN3_9HELO</name>
<evidence type="ECO:0000313" key="8">
    <source>
        <dbReference type="Proteomes" id="UP000672032"/>
    </source>
</evidence>
<gene>
    <name evidence="7" type="ORF">DSL72_005248</name>
</gene>
<sequence>MSTSSSSPLAPVIAICHGGGPLPILNDPGHADLIKSMSTRAPEILGISPKSPNSNPPKAIVLITAHWATSEPQISSAQHHDLYYDYGGFPPESYKLKYPAPGSPEVANEVFELLDGAGFKPVLDEKRGWDHGVFVPLSLMVPSAQIPVVQVSVLRSFSPAKHYAMGQALAPLRARGIAIIGSGMPTFHNLRLMFGGITPAIAARNKEWSDRLTATLRIADAEERGRKLEDWRSWTGAAEAHPEMGQEHFLPLIVCAGAGGNVSAKGWEDRIRGEPQWSYYWD</sequence>
<evidence type="ECO:0000256" key="5">
    <source>
        <dbReference type="ARBA" id="ARBA00023002"/>
    </source>
</evidence>
<comment type="similarity">
    <text evidence="2">Belongs to the DODA-type extradiol aromatic ring-opening dioxygenase family.</text>
</comment>
<dbReference type="CDD" id="cd07363">
    <property type="entry name" value="45_DOPA_Dioxygenase"/>
    <property type="match status" value="1"/>
</dbReference>
<evidence type="ECO:0000313" key="7">
    <source>
        <dbReference type="EMBL" id="QSZ33677.1"/>
    </source>
</evidence>
<organism evidence="7 8">
    <name type="scientific">Monilinia vaccinii-corymbosi</name>
    <dbReference type="NCBI Taxonomy" id="61207"/>
    <lineage>
        <taxon>Eukaryota</taxon>
        <taxon>Fungi</taxon>
        <taxon>Dikarya</taxon>
        <taxon>Ascomycota</taxon>
        <taxon>Pezizomycotina</taxon>
        <taxon>Leotiomycetes</taxon>
        <taxon>Helotiales</taxon>
        <taxon>Sclerotiniaceae</taxon>
        <taxon>Monilinia</taxon>
    </lineage>
</organism>
<dbReference type="GO" id="GO:0008198">
    <property type="term" value="F:ferrous iron binding"/>
    <property type="evidence" value="ECO:0007669"/>
    <property type="project" value="InterPro"/>
</dbReference>
<dbReference type="InterPro" id="IPR004183">
    <property type="entry name" value="Xdiol_dOase_suB"/>
</dbReference>
<proteinExistence type="inferred from homology"/>
<keyword evidence="8" id="KW-1185">Reference proteome</keyword>
<dbReference type="Proteomes" id="UP000672032">
    <property type="component" value="Chromosome 4"/>
</dbReference>
<evidence type="ECO:0000256" key="4">
    <source>
        <dbReference type="ARBA" id="ARBA00022833"/>
    </source>
</evidence>
<evidence type="ECO:0000256" key="2">
    <source>
        <dbReference type="ARBA" id="ARBA00007581"/>
    </source>
</evidence>
<dbReference type="Gene3D" id="3.40.830.10">
    <property type="entry name" value="LigB-like"/>
    <property type="match status" value="1"/>
</dbReference>
<evidence type="ECO:0000256" key="1">
    <source>
        <dbReference type="ARBA" id="ARBA00001947"/>
    </source>
</evidence>
<dbReference type="OrthoDB" id="7396853at2759"/>
<dbReference type="PANTHER" id="PTHR30096:SF0">
    <property type="entry name" value="4,5-DOPA DIOXYGENASE EXTRADIOL-LIKE PROTEIN"/>
    <property type="match status" value="1"/>
</dbReference>
<keyword evidence="5" id="KW-0560">Oxidoreductase</keyword>
<evidence type="ECO:0000256" key="3">
    <source>
        <dbReference type="ARBA" id="ARBA00022723"/>
    </source>
</evidence>
<dbReference type="GO" id="GO:0016702">
    <property type="term" value="F:oxidoreductase activity, acting on single donors with incorporation of molecular oxygen, incorporation of two atoms of oxygen"/>
    <property type="evidence" value="ECO:0007669"/>
    <property type="project" value="UniProtKB-ARBA"/>
</dbReference>
<keyword evidence="3" id="KW-0479">Metal-binding</keyword>
<dbReference type="PIRSF" id="PIRSF006157">
    <property type="entry name" value="Doxgns_DODA"/>
    <property type="match status" value="1"/>
</dbReference>
<keyword evidence="4" id="KW-0862">Zinc</keyword>
<dbReference type="EMBL" id="CP063408">
    <property type="protein sequence ID" value="QSZ33677.1"/>
    <property type="molecule type" value="Genomic_DNA"/>
</dbReference>
<reference evidence="7" key="1">
    <citation type="submission" date="2020-10" db="EMBL/GenBank/DDBJ databases">
        <title>Genome Sequence of Monilinia vaccinii-corymbosi Sheds Light on Mummy Berry Disease Infection of Blueberry and Mating Type.</title>
        <authorList>
            <person name="Yow A.G."/>
            <person name="Zhang Y."/>
            <person name="Bansal K."/>
            <person name="Eacker S.M."/>
            <person name="Sullivan S."/>
            <person name="Liachko I."/>
            <person name="Cubeta M.A."/>
            <person name="Rollins J.A."/>
            <person name="Ashrafi H."/>
        </authorList>
    </citation>
    <scope>NUCLEOTIDE SEQUENCE</scope>
    <source>
        <strain evidence="7">RL-1</strain>
    </source>
</reference>
<feature type="domain" description="Extradiol ring-cleavage dioxygenase class III enzyme subunit B" evidence="6">
    <location>
        <begin position="55"/>
        <end position="264"/>
    </location>
</feature>
<protein>
    <recommendedName>
        <fullName evidence="6">Extradiol ring-cleavage dioxygenase class III enzyme subunit B domain-containing protein</fullName>
    </recommendedName>
</protein>
<evidence type="ECO:0000259" key="6">
    <source>
        <dbReference type="Pfam" id="PF02900"/>
    </source>
</evidence>
<accession>A0A8A3PEN3</accession>
<dbReference type="Pfam" id="PF02900">
    <property type="entry name" value="LigB"/>
    <property type="match status" value="1"/>
</dbReference>
<dbReference type="InterPro" id="IPR014436">
    <property type="entry name" value="Extradiol_dOase_DODA"/>
</dbReference>
<dbReference type="SUPFAM" id="SSF53213">
    <property type="entry name" value="LigB-like"/>
    <property type="match status" value="1"/>
</dbReference>
<comment type="cofactor">
    <cofactor evidence="1">
        <name>Zn(2+)</name>
        <dbReference type="ChEBI" id="CHEBI:29105"/>
    </cofactor>
</comment>
<dbReference type="AlphaFoldDB" id="A0A8A3PEN3"/>